<evidence type="ECO:0000313" key="2">
    <source>
        <dbReference type="EnsemblMetazoa" id="G692.1:cds"/>
    </source>
</evidence>
<name>A0A8W8NMQ7_MAGGI</name>
<sequence>MITRKTSPKDFISLKRDGIGPNSVDRNKIPTKNLPQRGIITHQNKRQPRTRLENVDSPIDALQHHLYVQNKENIMPESSANIASFSQTMMTCDQPDVSDSSLYHVSTSTSASRCNKSTQIYSQSVSVGVGVVMPEITIENIKCLNEMIMLNTGLPDLKTFQALFDTLIEHGADKLCTESVGEMNIASLGRKRKLRRVDEFLLVLMRLRLDYWSKT</sequence>
<dbReference type="EnsemblMetazoa" id="G692.1">
    <property type="protein sequence ID" value="G692.1:cds"/>
    <property type="gene ID" value="G692"/>
</dbReference>
<dbReference type="AlphaFoldDB" id="A0A8W8NMQ7"/>
<keyword evidence="3" id="KW-1185">Reference proteome</keyword>
<accession>A0A8W8NMQ7</accession>
<dbReference type="Proteomes" id="UP000005408">
    <property type="component" value="Unassembled WGS sequence"/>
</dbReference>
<reference evidence="2" key="1">
    <citation type="submission" date="2022-08" db="UniProtKB">
        <authorList>
            <consortium name="EnsemblMetazoa"/>
        </authorList>
    </citation>
    <scope>IDENTIFICATION</scope>
    <source>
        <strain evidence="2">05x7-T-G4-1.051#20</strain>
    </source>
</reference>
<evidence type="ECO:0000313" key="3">
    <source>
        <dbReference type="Proteomes" id="UP000005408"/>
    </source>
</evidence>
<proteinExistence type="predicted"/>
<organism evidence="2 3">
    <name type="scientific">Magallana gigas</name>
    <name type="common">Pacific oyster</name>
    <name type="synonym">Crassostrea gigas</name>
    <dbReference type="NCBI Taxonomy" id="29159"/>
    <lineage>
        <taxon>Eukaryota</taxon>
        <taxon>Metazoa</taxon>
        <taxon>Spiralia</taxon>
        <taxon>Lophotrochozoa</taxon>
        <taxon>Mollusca</taxon>
        <taxon>Bivalvia</taxon>
        <taxon>Autobranchia</taxon>
        <taxon>Pteriomorphia</taxon>
        <taxon>Ostreida</taxon>
        <taxon>Ostreoidea</taxon>
        <taxon>Ostreidae</taxon>
        <taxon>Magallana</taxon>
    </lineage>
</organism>
<evidence type="ECO:0000256" key="1">
    <source>
        <dbReference type="SAM" id="MobiDB-lite"/>
    </source>
</evidence>
<feature type="region of interest" description="Disordered" evidence="1">
    <location>
        <begin position="1"/>
        <end position="31"/>
    </location>
</feature>
<protein>
    <submittedName>
        <fullName evidence="2">Uncharacterized protein</fullName>
    </submittedName>
</protein>